<comment type="caution">
    <text evidence="2">The sequence shown here is derived from an EMBL/GenBank/DDBJ whole genome shotgun (WGS) entry which is preliminary data.</text>
</comment>
<evidence type="ECO:0000313" key="3">
    <source>
        <dbReference type="Proteomes" id="UP001602322"/>
    </source>
</evidence>
<dbReference type="SUPFAM" id="SSF55729">
    <property type="entry name" value="Acyl-CoA N-acyltransferases (Nat)"/>
    <property type="match status" value="1"/>
</dbReference>
<dbReference type="InterPro" id="IPR016181">
    <property type="entry name" value="Acyl_CoA_acyltransferase"/>
</dbReference>
<dbReference type="Gene3D" id="3.40.630.30">
    <property type="match status" value="1"/>
</dbReference>
<dbReference type="Pfam" id="PF00583">
    <property type="entry name" value="Acetyltransf_1"/>
    <property type="match status" value="1"/>
</dbReference>
<keyword evidence="2" id="KW-0012">Acyltransferase</keyword>
<dbReference type="GO" id="GO:0016746">
    <property type="term" value="F:acyltransferase activity"/>
    <property type="evidence" value="ECO:0007669"/>
    <property type="project" value="UniProtKB-KW"/>
</dbReference>
<evidence type="ECO:0000313" key="2">
    <source>
        <dbReference type="EMBL" id="MFF5896769.1"/>
    </source>
</evidence>
<proteinExistence type="predicted"/>
<accession>A0ABW6X4T7</accession>
<dbReference type="InterPro" id="IPR000182">
    <property type="entry name" value="GNAT_dom"/>
</dbReference>
<sequence>MAEAWVRMELDVGTFDADRWAPYAERCRAAGVRLTTLAELGDGPAQRRLLYELNKECAADIPGRGPFYSYEEYLRERVDVPSFDPRGVVLALAGDEWVGMAATSDRRGSGCVFNEMTGVRRAFRGAGVAVAMKVHGMGFADLCGVRLVRTVHHPTNAKVIAMNRMLGYVEADWDELTS</sequence>
<protein>
    <submittedName>
        <fullName evidence="2">GNAT family N-acetyltransferase</fullName>
        <ecNumber evidence="2">2.3.1.-</ecNumber>
    </submittedName>
</protein>
<dbReference type="Proteomes" id="UP001602322">
    <property type="component" value="Unassembled WGS sequence"/>
</dbReference>
<gene>
    <name evidence="2" type="ORF">ACFY8O_12675</name>
</gene>
<dbReference type="EC" id="2.3.1.-" evidence="2"/>
<organism evidence="2 3">
    <name type="scientific">Streptomyces argenteolus</name>
    <dbReference type="NCBI Taxonomy" id="67274"/>
    <lineage>
        <taxon>Bacteria</taxon>
        <taxon>Bacillati</taxon>
        <taxon>Actinomycetota</taxon>
        <taxon>Actinomycetes</taxon>
        <taxon>Kitasatosporales</taxon>
        <taxon>Streptomycetaceae</taxon>
        <taxon>Streptomyces</taxon>
    </lineage>
</organism>
<evidence type="ECO:0000259" key="1">
    <source>
        <dbReference type="Pfam" id="PF00583"/>
    </source>
</evidence>
<keyword evidence="3" id="KW-1185">Reference proteome</keyword>
<reference evidence="2 3" key="1">
    <citation type="submission" date="2024-10" db="EMBL/GenBank/DDBJ databases">
        <title>The Natural Products Discovery Center: Release of the First 8490 Sequenced Strains for Exploring Actinobacteria Biosynthetic Diversity.</title>
        <authorList>
            <person name="Kalkreuter E."/>
            <person name="Kautsar S.A."/>
            <person name="Yang D."/>
            <person name="Bader C.D."/>
            <person name="Teijaro C.N."/>
            <person name="Fluegel L."/>
            <person name="Davis C.M."/>
            <person name="Simpson J.R."/>
            <person name="Lauterbach L."/>
            <person name="Steele A.D."/>
            <person name="Gui C."/>
            <person name="Meng S."/>
            <person name="Li G."/>
            <person name="Viehrig K."/>
            <person name="Ye F."/>
            <person name="Su P."/>
            <person name="Kiefer A.F."/>
            <person name="Nichols A."/>
            <person name="Cepeda A.J."/>
            <person name="Yan W."/>
            <person name="Fan B."/>
            <person name="Jiang Y."/>
            <person name="Adhikari A."/>
            <person name="Zheng C.-J."/>
            <person name="Schuster L."/>
            <person name="Cowan T.M."/>
            <person name="Smanski M.J."/>
            <person name="Chevrette M.G."/>
            <person name="De Carvalho L.P.S."/>
            <person name="Shen B."/>
        </authorList>
    </citation>
    <scope>NUCLEOTIDE SEQUENCE [LARGE SCALE GENOMIC DNA]</scope>
    <source>
        <strain evidence="2 3">NPDC012540</strain>
    </source>
</reference>
<dbReference type="EMBL" id="JBIBEG010000003">
    <property type="protein sequence ID" value="MFF5896769.1"/>
    <property type="molecule type" value="Genomic_DNA"/>
</dbReference>
<name>A0ABW6X4T7_9ACTN</name>
<keyword evidence="2" id="KW-0808">Transferase</keyword>
<feature type="domain" description="N-acetyltransferase" evidence="1">
    <location>
        <begin position="68"/>
        <end position="168"/>
    </location>
</feature>
<dbReference type="RefSeq" id="WP_387901200.1">
    <property type="nucleotide sequence ID" value="NZ_JBIBEG010000003.1"/>
</dbReference>